<keyword evidence="3" id="KW-1185">Reference proteome</keyword>
<gene>
    <name evidence="2" type="ORF">H8718_01135</name>
</gene>
<keyword evidence="1" id="KW-0472">Membrane</keyword>
<keyword evidence="1" id="KW-0812">Transmembrane</keyword>
<protein>
    <submittedName>
        <fullName evidence="2">DUF1275 domain-containing protein</fullName>
    </submittedName>
</protein>
<dbReference type="RefSeq" id="WP_249331211.1">
    <property type="nucleotide sequence ID" value="NZ_JACRSY010000002.1"/>
</dbReference>
<name>A0A926EEN6_9FIRM</name>
<dbReference type="PANTHER" id="PTHR37314:SF4">
    <property type="entry name" value="UPF0700 TRANSMEMBRANE PROTEIN YOAK"/>
    <property type="match status" value="1"/>
</dbReference>
<dbReference type="Pfam" id="PF06912">
    <property type="entry name" value="DUF1275"/>
    <property type="match status" value="1"/>
</dbReference>
<feature type="transmembrane region" description="Helical" evidence="1">
    <location>
        <begin position="94"/>
        <end position="113"/>
    </location>
</feature>
<comment type="caution">
    <text evidence="2">The sequence shown here is derived from an EMBL/GenBank/DDBJ whole genome shotgun (WGS) entry which is preliminary data.</text>
</comment>
<dbReference type="InterPro" id="IPR010699">
    <property type="entry name" value="DUF1275"/>
</dbReference>
<feature type="transmembrane region" description="Helical" evidence="1">
    <location>
        <begin position="62"/>
        <end position="82"/>
    </location>
</feature>
<evidence type="ECO:0000313" key="3">
    <source>
        <dbReference type="Proteomes" id="UP000655830"/>
    </source>
</evidence>
<dbReference type="EMBL" id="JACRSY010000002">
    <property type="protein sequence ID" value="MBC8578144.1"/>
    <property type="molecule type" value="Genomic_DNA"/>
</dbReference>
<keyword evidence="1" id="KW-1133">Transmembrane helix</keyword>
<evidence type="ECO:0000256" key="1">
    <source>
        <dbReference type="SAM" id="Phobius"/>
    </source>
</evidence>
<feature type="transmembrane region" description="Helical" evidence="1">
    <location>
        <begin position="177"/>
        <end position="197"/>
    </location>
</feature>
<feature type="transmembrane region" description="Helical" evidence="1">
    <location>
        <begin position="203"/>
        <end position="220"/>
    </location>
</feature>
<reference evidence="2" key="1">
    <citation type="submission" date="2020-08" db="EMBL/GenBank/DDBJ databases">
        <title>Genome public.</title>
        <authorList>
            <person name="Liu C."/>
            <person name="Sun Q."/>
        </authorList>
    </citation>
    <scope>NUCLEOTIDE SEQUENCE</scope>
    <source>
        <strain evidence="2">NSJ-12</strain>
    </source>
</reference>
<accession>A0A926EEN6</accession>
<proteinExistence type="predicted"/>
<sequence length="228" mass="25379">MEGMLKKGKMAESLSIAMLLALVGGYLDIYSYLARGKVFANTQTGNLVLLGYNMAQGNLEKMIYYLLPISFFAFGVWLAKIIEYKVGEGKHFDWLHVLLGIEIGMLFMVMFIPEGKLNVVANIMVSFICGLQVQGFRKVNGNAYSTVMFTGNLKNVAECFAHYSLTKEREALENGKVYLGVILMFVIGGWLGALTTGKYAEKAVGLINSVLVIVFVLLYLEKRELIKK</sequence>
<organism evidence="2 3">
    <name type="scientific">Zhenhengia yiwuensis</name>
    <dbReference type="NCBI Taxonomy" id="2763666"/>
    <lineage>
        <taxon>Bacteria</taxon>
        <taxon>Bacillati</taxon>
        <taxon>Bacillota</taxon>
        <taxon>Clostridia</taxon>
        <taxon>Lachnospirales</taxon>
        <taxon>Lachnospiraceae</taxon>
        <taxon>Zhenhengia</taxon>
    </lineage>
</organism>
<dbReference type="AlphaFoldDB" id="A0A926EEN6"/>
<dbReference type="Proteomes" id="UP000655830">
    <property type="component" value="Unassembled WGS sequence"/>
</dbReference>
<dbReference type="PANTHER" id="PTHR37314">
    <property type="entry name" value="SLR0142 PROTEIN"/>
    <property type="match status" value="1"/>
</dbReference>
<evidence type="ECO:0000313" key="2">
    <source>
        <dbReference type="EMBL" id="MBC8578144.1"/>
    </source>
</evidence>